<protein>
    <submittedName>
        <fullName evidence="2">Uncharacterized protein</fullName>
    </submittedName>
</protein>
<evidence type="ECO:0000313" key="2">
    <source>
        <dbReference type="EMBL" id="GAG77648.1"/>
    </source>
</evidence>
<dbReference type="AlphaFoldDB" id="X1AZZ5"/>
<accession>X1AZZ5</accession>
<name>X1AZZ5_9ZZZZ</name>
<gene>
    <name evidence="2" type="ORF">S01H4_23397</name>
</gene>
<proteinExistence type="predicted"/>
<keyword evidence="1" id="KW-0472">Membrane</keyword>
<keyword evidence="1" id="KW-1133">Transmembrane helix</keyword>
<dbReference type="EMBL" id="BART01010848">
    <property type="protein sequence ID" value="GAG77648.1"/>
    <property type="molecule type" value="Genomic_DNA"/>
</dbReference>
<organism evidence="2">
    <name type="scientific">marine sediment metagenome</name>
    <dbReference type="NCBI Taxonomy" id="412755"/>
    <lineage>
        <taxon>unclassified sequences</taxon>
        <taxon>metagenomes</taxon>
        <taxon>ecological metagenomes</taxon>
    </lineage>
</organism>
<comment type="caution">
    <text evidence="2">The sequence shown here is derived from an EMBL/GenBank/DDBJ whole genome shotgun (WGS) entry which is preliminary data.</text>
</comment>
<keyword evidence="1" id="KW-0812">Transmembrane</keyword>
<sequence>MKVIYDMGMIQLTIALAVIICIGIVTVSVLADKILTWLGK</sequence>
<evidence type="ECO:0000256" key="1">
    <source>
        <dbReference type="SAM" id="Phobius"/>
    </source>
</evidence>
<feature type="transmembrane region" description="Helical" evidence="1">
    <location>
        <begin position="12"/>
        <end position="31"/>
    </location>
</feature>
<reference evidence="2" key="1">
    <citation type="journal article" date="2014" name="Front. Microbiol.">
        <title>High frequency of phylogenetically diverse reductive dehalogenase-homologous genes in deep subseafloor sedimentary metagenomes.</title>
        <authorList>
            <person name="Kawai M."/>
            <person name="Futagami T."/>
            <person name="Toyoda A."/>
            <person name="Takaki Y."/>
            <person name="Nishi S."/>
            <person name="Hori S."/>
            <person name="Arai W."/>
            <person name="Tsubouchi T."/>
            <person name="Morono Y."/>
            <person name="Uchiyama I."/>
            <person name="Ito T."/>
            <person name="Fujiyama A."/>
            <person name="Inagaki F."/>
            <person name="Takami H."/>
        </authorList>
    </citation>
    <scope>NUCLEOTIDE SEQUENCE</scope>
    <source>
        <strain evidence="2">Expedition CK06-06</strain>
    </source>
</reference>